<name>A0A8D5FZM5_9PROT</name>
<dbReference type="RefSeq" id="WP_221763239.1">
    <property type="nucleotide sequence ID" value="NZ_AP024110.1"/>
</dbReference>
<dbReference type="PANTHER" id="PTHR46630:SF1">
    <property type="entry name" value="TETRATRICOPEPTIDE REPEAT PROTEIN 29"/>
    <property type="match status" value="1"/>
</dbReference>
<accession>A0A8D5FZM5</accession>
<keyword evidence="2" id="KW-0963">Cytoplasm</keyword>
<feature type="chain" id="PRO_5034415306" description="Tetratricopeptide repeat protein" evidence="7">
    <location>
        <begin position="24"/>
        <end position="309"/>
    </location>
</feature>
<keyword evidence="7" id="KW-0732">Signal</keyword>
<evidence type="ECO:0000256" key="4">
    <source>
        <dbReference type="ARBA" id="ARBA00022803"/>
    </source>
</evidence>
<feature type="signal peptide" evidence="7">
    <location>
        <begin position="1"/>
        <end position="23"/>
    </location>
</feature>
<keyword evidence="3" id="KW-0677">Repeat</keyword>
<dbReference type="EMBL" id="AP024110">
    <property type="protein sequence ID" value="BCM25112.1"/>
    <property type="molecule type" value="Genomic_DNA"/>
</dbReference>
<dbReference type="Pfam" id="PF13181">
    <property type="entry name" value="TPR_8"/>
    <property type="match status" value="1"/>
</dbReference>
<evidence type="ECO:0000313" key="9">
    <source>
        <dbReference type="Proteomes" id="UP000826722"/>
    </source>
</evidence>
<dbReference type="InterPro" id="IPR051476">
    <property type="entry name" value="Bac_ResReg_Asp_Phosphatase"/>
</dbReference>
<evidence type="ECO:0000256" key="6">
    <source>
        <dbReference type="PROSITE-ProRule" id="PRU00339"/>
    </source>
</evidence>
<dbReference type="PROSITE" id="PS50005">
    <property type="entry name" value="TPR"/>
    <property type="match status" value="1"/>
</dbReference>
<dbReference type="AlphaFoldDB" id="A0A8D5FZM5"/>
<evidence type="ECO:0008006" key="10">
    <source>
        <dbReference type="Google" id="ProtNLM"/>
    </source>
</evidence>
<protein>
    <recommendedName>
        <fullName evidence="10">Tetratricopeptide repeat protein</fullName>
    </recommendedName>
</protein>
<dbReference type="Proteomes" id="UP000826722">
    <property type="component" value="Chromosome"/>
</dbReference>
<comment type="subcellular location">
    <subcellularLocation>
        <location evidence="1">Cytoplasm</location>
    </subcellularLocation>
</comment>
<feature type="repeat" description="TPR" evidence="6">
    <location>
        <begin position="218"/>
        <end position="251"/>
    </location>
</feature>
<keyword evidence="4 6" id="KW-0802">TPR repeat</keyword>
<dbReference type="InterPro" id="IPR011990">
    <property type="entry name" value="TPR-like_helical_dom_sf"/>
</dbReference>
<dbReference type="SMART" id="SM00028">
    <property type="entry name" value="TPR"/>
    <property type="match status" value="4"/>
</dbReference>
<dbReference type="InterPro" id="IPR019734">
    <property type="entry name" value="TPR_rpt"/>
</dbReference>
<gene>
    <name evidence="8" type="ORF">ZMTM_13710</name>
</gene>
<evidence type="ECO:0000256" key="5">
    <source>
        <dbReference type="ARBA" id="ARBA00038253"/>
    </source>
</evidence>
<evidence type="ECO:0000256" key="3">
    <source>
        <dbReference type="ARBA" id="ARBA00022737"/>
    </source>
</evidence>
<dbReference type="GO" id="GO:0005737">
    <property type="term" value="C:cytoplasm"/>
    <property type="evidence" value="ECO:0007669"/>
    <property type="project" value="UniProtKB-SubCell"/>
</dbReference>
<keyword evidence="9" id="KW-1185">Reference proteome</keyword>
<dbReference type="PANTHER" id="PTHR46630">
    <property type="entry name" value="TETRATRICOPEPTIDE REPEAT PROTEIN 29"/>
    <property type="match status" value="1"/>
</dbReference>
<evidence type="ECO:0000256" key="7">
    <source>
        <dbReference type="SAM" id="SignalP"/>
    </source>
</evidence>
<sequence>MFSRFALMSFLVCSGFLSVNTYAAESSSDTASQFSVCNKAFAEDEANTALESANKVLAQDKDSRAALLCKGRALNVLGQYQEALAALNSAEALSQIPLEHIIALTLIGNVQKNTKQYSEAQSTYEKSLAISQSEKNNYLERTNLNLLGDNFLAANQLQKGLDSYLAGSKLAANDNERADGFERIAATYKLMANYDKAIEYQIKAYLMQEQAGDLDQYANAGLELGAIYTTAGNYVNAEKYINKTLKLSRDNGGAYWEAKSEYYLALNKIANQKPADAKPLLLDAQKISSDIGAKGLSEQISSALKALPK</sequence>
<dbReference type="Pfam" id="PF13424">
    <property type="entry name" value="TPR_12"/>
    <property type="match status" value="1"/>
</dbReference>
<dbReference type="KEGG" id="mpau:ZMTM_13710"/>
<evidence type="ECO:0000256" key="1">
    <source>
        <dbReference type="ARBA" id="ARBA00004496"/>
    </source>
</evidence>
<comment type="similarity">
    <text evidence="5">Belongs to the Rap family.</text>
</comment>
<reference evidence="8" key="1">
    <citation type="journal article" date="2021" name="Arch. Microbiol.">
        <title>Methyloradius palustris gen. nov., sp. nov., a methanol-oxidizing bacterium isolated from snow.</title>
        <authorList>
            <person name="Miyadera T."/>
            <person name="Kojima H."/>
            <person name="Fukui M."/>
        </authorList>
    </citation>
    <scope>NUCLEOTIDE SEQUENCE</scope>
    <source>
        <strain evidence="8">Zm11</strain>
    </source>
</reference>
<organism evidence="8 9">
    <name type="scientific">Methyloradius palustris</name>
    <dbReference type="NCBI Taxonomy" id="2778876"/>
    <lineage>
        <taxon>Bacteria</taxon>
        <taxon>Pseudomonadati</taxon>
        <taxon>Pseudomonadota</taxon>
        <taxon>Betaproteobacteria</taxon>
        <taxon>Nitrosomonadales</taxon>
        <taxon>Methylophilaceae</taxon>
        <taxon>Methyloradius</taxon>
    </lineage>
</organism>
<proteinExistence type="inferred from homology"/>
<evidence type="ECO:0000313" key="8">
    <source>
        <dbReference type="EMBL" id="BCM25112.1"/>
    </source>
</evidence>
<dbReference type="SUPFAM" id="SSF48452">
    <property type="entry name" value="TPR-like"/>
    <property type="match status" value="2"/>
</dbReference>
<dbReference type="Gene3D" id="1.25.40.10">
    <property type="entry name" value="Tetratricopeptide repeat domain"/>
    <property type="match status" value="2"/>
</dbReference>
<evidence type="ECO:0000256" key="2">
    <source>
        <dbReference type="ARBA" id="ARBA00022490"/>
    </source>
</evidence>